<evidence type="ECO:0000256" key="3">
    <source>
        <dbReference type="ARBA" id="ARBA00023295"/>
    </source>
</evidence>
<dbReference type="InterPro" id="IPR051801">
    <property type="entry name" value="GH28_Enzymes"/>
</dbReference>
<comment type="caution">
    <text evidence="6">The sequence shown here is derived from an EMBL/GenBank/DDBJ whole genome shotgun (WGS) entry which is preliminary data.</text>
</comment>
<evidence type="ECO:0000313" key="7">
    <source>
        <dbReference type="Proteomes" id="UP001245285"/>
    </source>
</evidence>
<comment type="similarity">
    <text evidence="1 4">Belongs to the glycosyl hydrolase 28 family.</text>
</comment>
<protein>
    <submittedName>
        <fullName evidence="6">Glycoside hydrolase family 28 protein</fullName>
    </submittedName>
</protein>
<dbReference type="GO" id="GO:0016787">
    <property type="term" value="F:hydrolase activity"/>
    <property type="evidence" value="ECO:0007669"/>
    <property type="project" value="UniProtKB-KW"/>
</dbReference>
<dbReference type="InterPro" id="IPR024535">
    <property type="entry name" value="RHGA/B-epi-like_pectate_lyase"/>
</dbReference>
<dbReference type="InterPro" id="IPR011050">
    <property type="entry name" value="Pectin_lyase_fold/virulence"/>
</dbReference>
<feature type="domain" description="Rhamnogalacturonase A/B/Epimerase-like pectate lyase" evidence="5">
    <location>
        <begin position="64"/>
        <end position="118"/>
    </location>
</feature>
<name>A0ABU3CFM2_9FLAO</name>
<dbReference type="PANTHER" id="PTHR31339:SF9">
    <property type="entry name" value="PLASMIN AND FIBRONECTIN-BINDING PROTEIN A"/>
    <property type="match status" value="1"/>
</dbReference>
<accession>A0ABU3CFM2</accession>
<keyword evidence="2 4" id="KW-0378">Hydrolase</keyword>
<dbReference type="SMART" id="SM00710">
    <property type="entry name" value="PbH1"/>
    <property type="match status" value="6"/>
</dbReference>
<gene>
    <name evidence="6" type="ORF">RM545_00480</name>
</gene>
<dbReference type="SUPFAM" id="SSF51126">
    <property type="entry name" value="Pectin lyase-like"/>
    <property type="match status" value="1"/>
</dbReference>
<dbReference type="Pfam" id="PF00295">
    <property type="entry name" value="Glyco_hydro_28"/>
    <property type="match status" value="1"/>
</dbReference>
<keyword evidence="7" id="KW-1185">Reference proteome</keyword>
<evidence type="ECO:0000256" key="2">
    <source>
        <dbReference type="ARBA" id="ARBA00022801"/>
    </source>
</evidence>
<reference evidence="6 7" key="1">
    <citation type="submission" date="2023-09" db="EMBL/GenBank/DDBJ databases">
        <authorList>
            <person name="Rey-Velasco X."/>
        </authorList>
    </citation>
    <scope>NUCLEOTIDE SEQUENCE [LARGE SCALE GENOMIC DNA]</scope>
    <source>
        <strain evidence="6 7">F260</strain>
    </source>
</reference>
<dbReference type="InterPro" id="IPR006626">
    <property type="entry name" value="PbH1"/>
</dbReference>
<keyword evidence="3 4" id="KW-0326">Glycosidase</keyword>
<dbReference type="Pfam" id="PF12708">
    <property type="entry name" value="Pect-lyase_RHGA_epim"/>
    <property type="match status" value="1"/>
</dbReference>
<dbReference type="InterPro" id="IPR000743">
    <property type="entry name" value="Glyco_hydro_28"/>
</dbReference>
<dbReference type="EMBL" id="JAVRHO010000001">
    <property type="protein sequence ID" value="MDT0645152.1"/>
    <property type="molecule type" value="Genomic_DNA"/>
</dbReference>
<dbReference type="InterPro" id="IPR012334">
    <property type="entry name" value="Pectin_lyas_fold"/>
</dbReference>
<evidence type="ECO:0000256" key="1">
    <source>
        <dbReference type="ARBA" id="ARBA00008834"/>
    </source>
</evidence>
<dbReference type="PROSITE" id="PS00502">
    <property type="entry name" value="POLYGALACTURONASE"/>
    <property type="match status" value="1"/>
</dbReference>
<dbReference type="Proteomes" id="UP001245285">
    <property type="component" value="Unassembled WGS sequence"/>
</dbReference>
<proteinExistence type="inferred from homology"/>
<evidence type="ECO:0000259" key="5">
    <source>
        <dbReference type="Pfam" id="PF12708"/>
    </source>
</evidence>
<organism evidence="6 7">
    <name type="scientific">Autumnicola lenta</name>
    <dbReference type="NCBI Taxonomy" id="3075593"/>
    <lineage>
        <taxon>Bacteria</taxon>
        <taxon>Pseudomonadati</taxon>
        <taxon>Bacteroidota</taxon>
        <taxon>Flavobacteriia</taxon>
        <taxon>Flavobacteriales</taxon>
        <taxon>Flavobacteriaceae</taxon>
        <taxon>Autumnicola</taxon>
    </lineage>
</organism>
<evidence type="ECO:0000256" key="4">
    <source>
        <dbReference type="RuleBase" id="RU361169"/>
    </source>
</evidence>
<sequence>MNLIKFNYKVLIICLLLGGFYSCKNNSEEKETAAVENSEITDPWDEADGIIKNITVPTFPDTNFNVQDYGAVADGTTNNSQAFADAIAACSEDGGGKVIVPSGKYLTGPIHLKSNVNFHLEDGAEILFSTNKSDYLPVVHTSYEGMEMMDYSPLIYAYQQENIAVTGKGTFNGQAGNDNWWPWSGAERYGYKEGDQNQRDEHNLPRLSKMVEDGVAVEDRIFGEGHQFRPTFFEPFECSNVLIKDVKFINAPFWVMHPIKSNNVTVDGVTVESHGPNNDGCNPEYSKNVHIKNCLFDTGDDCIAIKSGRDNDGRRVGIKSENIIVEDCIMKDGHGGVVMGSEISGGVSNVFVRNCEMNSPNLDRAIRIKTNTRRGGTIENIYVKNIEVGQVKEAVLKINTHYAIYDNQEGEFMPVIRNIYLEDINVENGGEYGILIRGREESPVANVNLTNVHIKNAETPLLVENAEEISFENVTINGKKITN</sequence>
<dbReference type="RefSeq" id="WP_311493302.1">
    <property type="nucleotide sequence ID" value="NZ_JAVRHO010000001.1"/>
</dbReference>
<dbReference type="Gene3D" id="2.160.20.10">
    <property type="entry name" value="Single-stranded right-handed beta-helix, Pectin lyase-like"/>
    <property type="match status" value="1"/>
</dbReference>
<evidence type="ECO:0000313" key="6">
    <source>
        <dbReference type="EMBL" id="MDT0645152.1"/>
    </source>
</evidence>
<dbReference type="PROSITE" id="PS51257">
    <property type="entry name" value="PROKAR_LIPOPROTEIN"/>
    <property type="match status" value="1"/>
</dbReference>
<dbReference type="PANTHER" id="PTHR31339">
    <property type="entry name" value="PECTIN LYASE-RELATED"/>
    <property type="match status" value="1"/>
</dbReference>